<name>A0ABX0LCP0_9BURK</name>
<keyword evidence="3" id="KW-1185">Reference proteome</keyword>
<dbReference type="RefSeq" id="WP_167221608.1">
    <property type="nucleotide sequence ID" value="NZ_VUYU01000002.1"/>
</dbReference>
<comment type="caution">
    <text evidence="2">The sequence shown here is derived from an EMBL/GenBank/DDBJ whole genome shotgun (WGS) entry which is preliminary data.</text>
</comment>
<reference evidence="2 3" key="1">
    <citation type="submission" date="2019-09" db="EMBL/GenBank/DDBJ databases">
        <title>Taxonomy of Antarctic Massilia spp.: description of Massilia rubra sp. nov., Massilia aquatica sp. nov., Massilia mucilaginosa sp. nov., Massilia frigida sp. nov. isolated from streams, lakes and regoliths.</title>
        <authorList>
            <person name="Holochova P."/>
            <person name="Sedlacek I."/>
            <person name="Kralova S."/>
            <person name="Maslanova I."/>
            <person name="Busse H.-J."/>
            <person name="Stankova E."/>
            <person name="Vrbovska V."/>
            <person name="Kovarovic V."/>
            <person name="Bartak M."/>
            <person name="Svec P."/>
            <person name="Pantucek R."/>
        </authorList>
    </citation>
    <scope>NUCLEOTIDE SEQUENCE [LARGE SCALE GENOMIC DNA]</scope>
    <source>
        <strain evidence="2 3">CCM 8692</strain>
    </source>
</reference>
<proteinExistence type="predicted"/>
<evidence type="ECO:0000256" key="1">
    <source>
        <dbReference type="SAM" id="SignalP"/>
    </source>
</evidence>
<evidence type="ECO:0000313" key="2">
    <source>
        <dbReference type="EMBL" id="NHZ32636.1"/>
    </source>
</evidence>
<sequence length="198" mass="21067">MGKLLPGILFTALFASSAAALAQTTPTDGEALRAELHQHYPSLIWVERYPSLIWVERYRQAYPAEAQGDTALWRGDPAPALDSSARIVDALAALQDQHVALAGPKAGKQETLGVLFRTSGDAAMVVWRHLDPDPLRALSLLKHAVQAERGIAAQSLLALPPGESGAPHARLSIRAAAPLQIGSADKLRDQFAESGISA</sequence>
<organism evidence="2 3">
    <name type="scientific">Massilia rubra</name>
    <dbReference type="NCBI Taxonomy" id="2607910"/>
    <lineage>
        <taxon>Bacteria</taxon>
        <taxon>Pseudomonadati</taxon>
        <taxon>Pseudomonadota</taxon>
        <taxon>Betaproteobacteria</taxon>
        <taxon>Burkholderiales</taxon>
        <taxon>Oxalobacteraceae</taxon>
        <taxon>Telluria group</taxon>
        <taxon>Massilia</taxon>
    </lineage>
</organism>
<accession>A0ABX0LCP0</accession>
<dbReference type="Proteomes" id="UP000785613">
    <property type="component" value="Unassembled WGS sequence"/>
</dbReference>
<keyword evidence="1" id="KW-0732">Signal</keyword>
<gene>
    <name evidence="2" type="ORF">F0185_03400</name>
</gene>
<feature type="signal peptide" evidence="1">
    <location>
        <begin position="1"/>
        <end position="22"/>
    </location>
</feature>
<feature type="chain" id="PRO_5045657071" evidence="1">
    <location>
        <begin position="23"/>
        <end position="198"/>
    </location>
</feature>
<dbReference type="EMBL" id="VUYU01000002">
    <property type="protein sequence ID" value="NHZ32636.1"/>
    <property type="molecule type" value="Genomic_DNA"/>
</dbReference>
<protein>
    <submittedName>
        <fullName evidence="2">Uncharacterized protein</fullName>
    </submittedName>
</protein>
<evidence type="ECO:0000313" key="3">
    <source>
        <dbReference type="Proteomes" id="UP000785613"/>
    </source>
</evidence>